<dbReference type="AlphaFoldDB" id="A0A0N4U7I5"/>
<dbReference type="PANTHER" id="PTHR15708:SF4">
    <property type="entry name" value="FI21477P1-RELATED"/>
    <property type="match status" value="1"/>
</dbReference>
<dbReference type="Pfam" id="PF08397">
    <property type="entry name" value="IMD"/>
    <property type="match status" value="1"/>
</dbReference>
<dbReference type="Proteomes" id="UP000274756">
    <property type="component" value="Unassembled WGS sequence"/>
</dbReference>
<dbReference type="GO" id="GO:0005543">
    <property type="term" value="F:phospholipid binding"/>
    <property type="evidence" value="ECO:0007669"/>
    <property type="project" value="TreeGrafter"/>
</dbReference>
<evidence type="ECO:0000313" key="5">
    <source>
        <dbReference type="Proteomes" id="UP000274756"/>
    </source>
</evidence>
<dbReference type="InterPro" id="IPR030127">
    <property type="entry name" value="MTSS1/MTSS2"/>
</dbReference>
<evidence type="ECO:0000313" key="3">
    <source>
        <dbReference type="EMBL" id="VDN50204.1"/>
    </source>
</evidence>
<keyword evidence="5" id="KW-1185">Reference proteome</keyword>
<dbReference type="PANTHER" id="PTHR15708">
    <property type="entry name" value="ACTIN BUNDLING/MISSING IN METASTASIS-RELATED"/>
    <property type="match status" value="1"/>
</dbReference>
<proteinExistence type="predicted"/>
<dbReference type="GO" id="GO:0009898">
    <property type="term" value="C:cytoplasmic side of plasma membrane"/>
    <property type="evidence" value="ECO:0007669"/>
    <property type="project" value="TreeGrafter"/>
</dbReference>
<gene>
    <name evidence="3" type="ORF">DME_LOCUS177</name>
</gene>
<protein>
    <submittedName>
        <fullName evidence="6">IMD domain-containing protein</fullName>
    </submittedName>
</protein>
<accession>A0A0N4U7I5</accession>
<feature type="region of interest" description="Disordered" evidence="1">
    <location>
        <begin position="446"/>
        <end position="468"/>
    </location>
</feature>
<sequence length="506" mass="55393">MDGDAEFNALASVYQSIMQDMKSMYPSWENVSHKALKLATQLKATLTCMNAFIDALQTVADSANNIKGSTRDMGACLTRICIRQRSVENRLRGLADSLTDELALSIQNKTSYWKQRAVEMDRHASKFCRKVRSRKGSVDSQSLNEQRRICHALLTEQRSQLSFFLSALVPVLNSELGLLDEGSHVRQATDHLQSTIRSVDSGKLIETILGDIHQGADQSWRNCLMQVANRASVAYSSDDVSYRTPSPSPSTFTWPATVEESFVESSVAALTSLRAHTISIGEQSRRCINSQTFSPPTSSQLSLPHTKPPLPKKPTSNSISASSASSDLTTLSQEQVPVIYRNGGNLSTSSTDVTCDTIVRRPRPLSFACDDSTNIATHRQMSSPCRPDNPNSQMAPSPVTTDSVANSLISETIEQIDKLGSELDFYCKTAPSVMFTQQTIRFRSVGYSGSCKPPPPPERRNSTITSATPNAPSVAELRAARSLHADYATSNVSDHISEANVASRYL</sequence>
<feature type="compositionally biased region" description="Low complexity" evidence="1">
    <location>
        <begin position="313"/>
        <end position="330"/>
    </location>
</feature>
<evidence type="ECO:0000313" key="6">
    <source>
        <dbReference type="WBParaSite" id="DME_0000294801-mRNA-1"/>
    </source>
</evidence>
<feature type="region of interest" description="Disordered" evidence="1">
    <location>
        <begin position="289"/>
        <end position="330"/>
    </location>
</feature>
<dbReference type="InterPro" id="IPR027267">
    <property type="entry name" value="AH/BAR_dom_sf"/>
</dbReference>
<dbReference type="GO" id="GO:0030031">
    <property type="term" value="P:cell projection assembly"/>
    <property type="evidence" value="ECO:0007669"/>
    <property type="project" value="TreeGrafter"/>
</dbReference>
<evidence type="ECO:0000259" key="2">
    <source>
        <dbReference type="PROSITE" id="PS51338"/>
    </source>
</evidence>
<evidence type="ECO:0000256" key="1">
    <source>
        <dbReference type="SAM" id="MobiDB-lite"/>
    </source>
</evidence>
<dbReference type="SUPFAM" id="SSF103657">
    <property type="entry name" value="BAR/IMD domain-like"/>
    <property type="match status" value="1"/>
</dbReference>
<dbReference type="STRING" id="318479.A0A0N4U7I5"/>
<reference evidence="3 5" key="2">
    <citation type="submission" date="2018-11" db="EMBL/GenBank/DDBJ databases">
        <authorList>
            <consortium name="Pathogen Informatics"/>
        </authorList>
    </citation>
    <scope>NUCLEOTIDE SEQUENCE [LARGE SCALE GENOMIC DNA]</scope>
</reference>
<dbReference type="GO" id="GO:0007009">
    <property type="term" value="P:plasma membrane organization"/>
    <property type="evidence" value="ECO:0007669"/>
    <property type="project" value="InterPro"/>
</dbReference>
<feature type="region of interest" description="Disordered" evidence="1">
    <location>
        <begin position="378"/>
        <end position="401"/>
    </location>
</feature>
<dbReference type="EMBL" id="UYYG01000001">
    <property type="protein sequence ID" value="VDN50204.1"/>
    <property type="molecule type" value="Genomic_DNA"/>
</dbReference>
<dbReference type="Gene3D" id="1.20.1270.60">
    <property type="entry name" value="Arfaptin homology (AH) domain/BAR domain"/>
    <property type="match status" value="2"/>
</dbReference>
<dbReference type="GO" id="GO:0003779">
    <property type="term" value="F:actin binding"/>
    <property type="evidence" value="ECO:0007669"/>
    <property type="project" value="InterPro"/>
</dbReference>
<feature type="compositionally biased region" description="Polar residues" evidence="1">
    <location>
        <begin position="289"/>
        <end position="300"/>
    </location>
</feature>
<reference evidence="6" key="1">
    <citation type="submission" date="2017-02" db="UniProtKB">
        <authorList>
            <consortium name="WormBaseParasite"/>
        </authorList>
    </citation>
    <scope>IDENTIFICATION</scope>
</reference>
<dbReference type="PROSITE" id="PS51338">
    <property type="entry name" value="IMD"/>
    <property type="match status" value="1"/>
</dbReference>
<evidence type="ECO:0000313" key="4">
    <source>
        <dbReference type="Proteomes" id="UP000038040"/>
    </source>
</evidence>
<dbReference type="OrthoDB" id="10061327at2759"/>
<dbReference type="WBParaSite" id="DME_0000294801-mRNA-1">
    <property type="protein sequence ID" value="DME_0000294801-mRNA-1"/>
    <property type="gene ID" value="DME_0000294801"/>
</dbReference>
<organism evidence="4 6">
    <name type="scientific">Dracunculus medinensis</name>
    <name type="common">Guinea worm</name>
    <dbReference type="NCBI Taxonomy" id="318479"/>
    <lineage>
        <taxon>Eukaryota</taxon>
        <taxon>Metazoa</taxon>
        <taxon>Ecdysozoa</taxon>
        <taxon>Nematoda</taxon>
        <taxon>Chromadorea</taxon>
        <taxon>Rhabditida</taxon>
        <taxon>Spirurina</taxon>
        <taxon>Dracunculoidea</taxon>
        <taxon>Dracunculidae</taxon>
        <taxon>Dracunculus</taxon>
    </lineage>
</organism>
<dbReference type="GO" id="GO:0015629">
    <property type="term" value="C:actin cytoskeleton"/>
    <property type="evidence" value="ECO:0007669"/>
    <property type="project" value="TreeGrafter"/>
</dbReference>
<feature type="domain" description="IMD" evidence="2">
    <location>
        <begin position="1"/>
        <end position="164"/>
    </location>
</feature>
<dbReference type="InterPro" id="IPR013606">
    <property type="entry name" value="I-BAR_dom"/>
</dbReference>
<name>A0A0N4U7I5_DRAME</name>
<dbReference type="Proteomes" id="UP000038040">
    <property type="component" value="Unplaced"/>
</dbReference>